<dbReference type="InterPro" id="IPR009784">
    <property type="entry name" value="DUF1349"/>
</dbReference>
<dbReference type="PANTHER" id="PTHR35332:SF2">
    <property type="entry name" value="REGULATION OF ENOLASE PROTEIN 1"/>
    <property type="match status" value="1"/>
</dbReference>
<evidence type="ECO:0000313" key="1">
    <source>
        <dbReference type="EMBL" id="XBH20357.1"/>
    </source>
</evidence>
<gene>
    <name evidence="1" type="ORF">V5R04_08835</name>
</gene>
<sequence>MGSISVGLPFELESVGPQSARRPVVKEGVVHLYAGAGADLFVDPAPNPDAILPDAERFVTQQRGDFTLSAFVEADTAEQYDSGVLLVWVSETVWAKICVEQDPQGRQRLVSVVTRGVSDDANGPILERAAAYLRVTRKGEVFGLHGSQDGKHWDLLRYFGLGVANAEPVFVGLLAQSPAGPGCEALFSQIKFSTQTTADLRSAE</sequence>
<dbReference type="Pfam" id="PF07081">
    <property type="entry name" value="DUF1349"/>
    <property type="match status" value="1"/>
</dbReference>
<dbReference type="Gene3D" id="2.60.120.200">
    <property type="match status" value="1"/>
</dbReference>
<reference evidence="1" key="1">
    <citation type="submission" date="2024-02" db="EMBL/GenBank/DDBJ databases">
        <title>Tomenella chthoni gen. nov. sp. nov., a member of the family Jonesiaceae isolated from bat guano.</title>
        <authorList>
            <person name="Miller S.L."/>
            <person name="King J."/>
            <person name="Sankaranarayanan K."/>
            <person name="Lawson P.A."/>
        </authorList>
    </citation>
    <scope>NUCLEOTIDE SEQUENCE</scope>
    <source>
        <strain evidence="1">BS-20</strain>
    </source>
</reference>
<dbReference type="PANTHER" id="PTHR35332">
    <property type="entry name" value="REGULATION OF ENOLASE PROTEIN 1"/>
    <property type="match status" value="1"/>
</dbReference>
<name>A0AAU7DTJ2_9MICO</name>
<organism evidence="1">
    <name type="scientific">Jonesiaceae bacterium BS-20</name>
    <dbReference type="NCBI Taxonomy" id="3120821"/>
    <lineage>
        <taxon>Bacteria</taxon>
        <taxon>Bacillati</taxon>
        <taxon>Actinomycetota</taxon>
        <taxon>Actinomycetes</taxon>
        <taxon>Micrococcales</taxon>
        <taxon>Jonesiaceae</taxon>
    </lineage>
</organism>
<protein>
    <submittedName>
        <fullName evidence="1">DUF1349 domain-containing protein</fullName>
    </submittedName>
</protein>
<dbReference type="InterPro" id="IPR013320">
    <property type="entry name" value="ConA-like_dom_sf"/>
</dbReference>
<dbReference type="SUPFAM" id="SSF49899">
    <property type="entry name" value="Concanavalin A-like lectins/glucanases"/>
    <property type="match status" value="1"/>
</dbReference>
<dbReference type="AlphaFoldDB" id="A0AAU7DTJ2"/>
<dbReference type="EMBL" id="CP146203">
    <property type="protein sequence ID" value="XBH20357.1"/>
    <property type="molecule type" value="Genomic_DNA"/>
</dbReference>
<proteinExistence type="predicted"/>
<accession>A0AAU7DTJ2</accession>